<evidence type="ECO:0000313" key="3">
    <source>
        <dbReference type="Proteomes" id="UP000717585"/>
    </source>
</evidence>
<name>A0A8J6AYW1_9EUKA</name>
<feature type="compositionally biased region" description="Basic and acidic residues" evidence="1">
    <location>
        <begin position="1"/>
        <end position="11"/>
    </location>
</feature>
<dbReference type="EMBL" id="JAHDYR010000053">
    <property type="protein sequence ID" value="KAG9391803.1"/>
    <property type="molecule type" value="Genomic_DNA"/>
</dbReference>
<proteinExistence type="predicted"/>
<dbReference type="Proteomes" id="UP000717585">
    <property type="component" value="Unassembled WGS sequence"/>
</dbReference>
<feature type="region of interest" description="Disordered" evidence="1">
    <location>
        <begin position="1"/>
        <end position="44"/>
    </location>
</feature>
<evidence type="ECO:0000256" key="1">
    <source>
        <dbReference type="SAM" id="MobiDB-lite"/>
    </source>
</evidence>
<sequence>MAARDVLDAQHRPPRGVCAHGRQVQHDPHPEGAYLPIQRPSRPVQPREACRCPVARALLDCQGDRHWLRGLSAGPRLRHGRDPPAPQHPPGRGHQPRDHGPRVVRGRHTQGQAARPPALPDLEALAMDSLAHHRLTDPDYTLTADPVDVAYLADVAGSVYLSIAQLLHADPSPALAQFAVSRLPTAFLGLSETSGSTTLAYGTYALLSMLVAQDAVPLAYLLTTIEAVLYCLGVGLHTSLAEVLPTISQGLKRVLANSTDAFALFPVTAVFNSLTAYFSLVTSLPHAPVSVVLGGLIGFLHNAFGSARAVAPLPNLSVDLTALVDQALIPNGMPGVSPVIAALVQLSKGPAGQCLLAAEAITLLIQAAGTRAVAVTIADALPVLGAADAQAVLDMLHVLQTIIAFSDPDLAVDLIKSSMIVEKIFRSPRPGAPSLFYKLLGALPVGAPSGTLAHAATPADFYYIALTRAAQLLSAIVAHLRSPAELAGMLEACTAMITHLAWADLHSGCDTIAVQLSTAMMTIAYYSVGHAKAGNIRAAVVSQYPAVIAHCLAALPGQENPAPMVNLVAKSVRALYASVEWNVTEAQVQKPMPPVVIEATKNVLAHFTVGIDTEQFTHAWVDVIEAALMVLFLSGDDFKGMTTVVGRLTAWYGSVCSMDKAASKSRPMTVLHTVLNRVTSG</sequence>
<accession>A0A8J6AYW1</accession>
<dbReference type="AlphaFoldDB" id="A0A8J6AYW1"/>
<reference evidence="2" key="1">
    <citation type="submission" date="2021-05" db="EMBL/GenBank/DDBJ databases">
        <title>A free-living protist that lacks canonical eukaryotic 1 DNA replication and segregation systems.</title>
        <authorList>
            <person name="Salas-Leiva D.E."/>
            <person name="Tromer E.C."/>
            <person name="Curtis B.A."/>
            <person name="Jerlstrom-Hultqvist J."/>
            <person name="Kolisko M."/>
            <person name="Yi Z."/>
            <person name="Salas-Leiva J.S."/>
            <person name="Gallot-Lavallee L."/>
            <person name="Kops G.J.P.L."/>
            <person name="Archibald J.M."/>
            <person name="Simpson A.G.B."/>
            <person name="Roger A.J."/>
        </authorList>
    </citation>
    <scope>NUCLEOTIDE SEQUENCE</scope>
    <source>
        <strain evidence="2">BICM</strain>
    </source>
</reference>
<feature type="region of interest" description="Disordered" evidence="1">
    <location>
        <begin position="72"/>
        <end position="116"/>
    </location>
</feature>
<keyword evidence="3" id="KW-1185">Reference proteome</keyword>
<gene>
    <name evidence="2" type="ORF">J8273_6582</name>
</gene>
<protein>
    <submittedName>
        <fullName evidence="2">Uncharacterized protein</fullName>
    </submittedName>
</protein>
<comment type="caution">
    <text evidence="2">The sequence shown here is derived from an EMBL/GenBank/DDBJ whole genome shotgun (WGS) entry which is preliminary data.</text>
</comment>
<organism evidence="2 3">
    <name type="scientific">Carpediemonas membranifera</name>
    <dbReference type="NCBI Taxonomy" id="201153"/>
    <lineage>
        <taxon>Eukaryota</taxon>
        <taxon>Metamonada</taxon>
        <taxon>Carpediemonas-like organisms</taxon>
        <taxon>Carpediemonas</taxon>
    </lineage>
</organism>
<evidence type="ECO:0000313" key="2">
    <source>
        <dbReference type="EMBL" id="KAG9391803.1"/>
    </source>
</evidence>